<dbReference type="InterPro" id="IPR011577">
    <property type="entry name" value="Cyt_b561_bac/Ni-Hgenase"/>
</dbReference>
<dbReference type="InterPro" id="IPR016174">
    <property type="entry name" value="Di-haem_cyt_TM"/>
</dbReference>
<feature type="transmembrane region" description="Helical" evidence="13">
    <location>
        <begin position="12"/>
        <end position="36"/>
    </location>
</feature>
<evidence type="ECO:0000256" key="6">
    <source>
        <dbReference type="ARBA" id="ARBA00022692"/>
    </source>
</evidence>
<keyword evidence="9 13" id="KW-1133">Transmembrane helix</keyword>
<dbReference type="Pfam" id="PF01292">
    <property type="entry name" value="Ni_hydr_CYTB"/>
    <property type="match status" value="1"/>
</dbReference>
<comment type="cofactor">
    <cofactor evidence="1">
        <name>heme b</name>
        <dbReference type="ChEBI" id="CHEBI:60344"/>
    </cofactor>
</comment>
<evidence type="ECO:0000256" key="11">
    <source>
        <dbReference type="ARBA" id="ARBA00023136"/>
    </source>
</evidence>
<evidence type="ECO:0000313" key="16">
    <source>
        <dbReference type="Proteomes" id="UP000246132"/>
    </source>
</evidence>
<keyword evidence="7" id="KW-0479">Metal-binding</keyword>
<dbReference type="GO" id="GO:0005886">
    <property type="term" value="C:plasma membrane"/>
    <property type="evidence" value="ECO:0007669"/>
    <property type="project" value="UniProtKB-SubCell"/>
</dbReference>
<dbReference type="AlphaFoldDB" id="A0A3A8A7L1"/>
<feature type="domain" description="Cytochrome b561 bacterial/Ni-hydrogenase" evidence="14">
    <location>
        <begin position="9"/>
        <end position="179"/>
    </location>
</feature>
<dbReference type="PANTHER" id="PTHR30529">
    <property type="entry name" value="CYTOCHROME B561"/>
    <property type="match status" value="1"/>
</dbReference>
<accession>A0A3A8A7L1</accession>
<evidence type="ECO:0000256" key="5">
    <source>
        <dbReference type="ARBA" id="ARBA00022617"/>
    </source>
</evidence>
<dbReference type="GO" id="GO:0046872">
    <property type="term" value="F:metal ion binding"/>
    <property type="evidence" value="ECO:0007669"/>
    <property type="project" value="UniProtKB-KW"/>
</dbReference>
<feature type="transmembrane region" description="Helical" evidence="13">
    <location>
        <begin position="48"/>
        <end position="70"/>
    </location>
</feature>
<evidence type="ECO:0000256" key="9">
    <source>
        <dbReference type="ARBA" id="ARBA00022989"/>
    </source>
</evidence>
<evidence type="ECO:0000256" key="4">
    <source>
        <dbReference type="ARBA" id="ARBA00022475"/>
    </source>
</evidence>
<feature type="transmembrane region" description="Helical" evidence="13">
    <location>
        <begin position="96"/>
        <end position="121"/>
    </location>
</feature>
<dbReference type="Proteomes" id="UP000246132">
    <property type="component" value="Unassembled WGS sequence"/>
</dbReference>
<evidence type="ECO:0000256" key="7">
    <source>
        <dbReference type="ARBA" id="ARBA00022723"/>
    </source>
</evidence>
<keyword evidence="6 13" id="KW-0812">Transmembrane</keyword>
<name>A0A3A8A7L1_9HYPH</name>
<keyword evidence="4" id="KW-1003">Cell membrane</keyword>
<gene>
    <name evidence="15" type="ORF">DEM25_011600</name>
</gene>
<evidence type="ECO:0000259" key="14">
    <source>
        <dbReference type="Pfam" id="PF01292"/>
    </source>
</evidence>
<dbReference type="PANTHER" id="PTHR30529:SF1">
    <property type="entry name" value="CYTOCHROME B561 HOMOLOG 2"/>
    <property type="match status" value="1"/>
</dbReference>
<keyword evidence="10" id="KW-0408">Iron</keyword>
<evidence type="ECO:0000256" key="12">
    <source>
        <dbReference type="ARBA" id="ARBA00037975"/>
    </source>
</evidence>
<dbReference type="EMBL" id="QFWV02000007">
    <property type="protein sequence ID" value="RKF06272.1"/>
    <property type="molecule type" value="Genomic_DNA"/>
</dbReference>
<evidence type="ECO:0000256" key="8">
    <source>
        <dbReference type="ARBA" id="ARBA00022982"/>
    </source>
</evidence>
<dbReference type="SUPFAM" id="SSF81342">
    <property type="entry name" value="Transmembrane di-heme cytochromes"/>
    <property type="match status" value="1"/>
</dbReference>
<organism evidence="15 16">
    <name type="scientific">Oceaniradius stylonematis</name>
    <dbReference type="NCBI Taxonomy" id="2184161"/>
    <lineage>
        <taxon>Bacteria</taxon>
        <taxon>Pseudomonadati</taxon>
        <taxon>Pseudomonadota</taxon>
        <taxon>Alphaproteobacteria</taxon>
        <taxon>Hyphomicrobiales</taxon>
        <taxon>Ahrensiaceae</taxon>
        <taxon>Oceaniradius</taxon>
    </lineage>
</organism>
<keyword evidence="3" id="KW-0813">Transport</keyword>
<evidence type="ECO:0000256" key="1">
    <source>
        <dbReference type="ARBA" id="ARBA00001970"/>
    </source>
</evidence>
<dbReference type="GO" id="GO:0009055">
    <property type="term" value="F:electron transfer activity"/>
    <property type="evidence" value="ECO:0007669"/>
    <property type="project" value="InterPro"/>
</dbReference>
<reference evidence="15 16" key="1">
    <citation type="journal article" date="2018" name="Int. J. Syst. Bacteriol.">
        <title>Oceaniradius stylonemae gen. nov., sp. nov., isolated from a red alga, Stylonema cornu-cervi.</title>
        <authorList>
            <person name="Jeong S."/>
        </authorList>
    </citation>
    <scope>NUCLEOTIDE SEQUENCE [LARGE SCALE GENOMIC DNA]</scope>
    <source>
        <strain evidence="15 16">StC1</strain>
    </source>
</reference>
<evidence type="ECO:0000256" key="3">
    <source>
        <dbReference type="ARBA" id="ARBA00022448"/>
    </source>
</evidence>
<keyword evidence="11 13" id="KW-0472">Membrane</keyword>
<feature type="transmembrane region" description="Helical" evidence="13">
    <location>
        <begin position="141"/>
        <end position="166"/>
    </location>
</feature>
<dbReference type="RefSeq" id="WP_109765918.1">
    <property type="nucleotide sequence ID" value="NZ_JASHJV010000001.1"/>
</dbReference>
<keyword evidence="16" id="KW-1185">Reference proteome</keyword>
<comment type="similarity">
    <text evidence="12">Belongs to the cytochrome b561 family.</text>
</comment>
<evidence type="ECO:0000256" key="13">
    <source>
        <dbReference type="SAM" id="Phobius"/>
    </source>
</evidence>
<protein>
    <submittedName>
        <fullName evidence="15">Cytochrome b</fullName>
    </submittedName>
</protein>
<proteinExistence type="inferred from homology"/>
<evidence type="ECO:0000313" key="15">
    <source>
        <dbReference type="EMBL" id="RKF06272.1"/>
    </source>
</evidence>
<dbReference type="InterPro" id="IPR052168">
    <property type="entry name" value="Cytochrome_b561_oxidase"/>
</dbReference>
<dbReference type="GO" id="GO:0020037">
    <property type="term" value="F:heme binding"/>
    <property type="evidence" value="ECO:0007669"/>
    <property type="project" value="TreeGrafter"/>
</dbReference>
<sequence length="183" mass="20294">MSAPTQPTRYHPFLVTLHWLLALMIGVALFAGGVLLAETPNSDPDKIFMLRAHMSIGILILLLMLVRLFVRLRTSKPAHAATGNPMLDKAGTWTHWAFYLFVILMAGSGIGISVLAGLPPIVFGGSGDPLPADFWAYPPRYAHAIIGNLLLALIVLHIAAFAWHQWIRKDGLFRRMWFGDRQS</sequence>
<keyword evidence="5" id="KW-0349">Heme</keyword>
<dbReference type="GO" id="GO:0022904">
    <property type="term" value="P:respiratory electron transport chain"/>
    <property type="evidence" value="ECO:0007669"/>
    <property type="project" value="InterPro"/>
</dbReference>
<comment type="caution">
    <text evidence="15">The sequence shown here is derived from an EMBL/GenBank/DDBJ whole genome shotgun (WGS) entry which is preliminary data.</text>
</comment>
<evidence type="ECO:0000256" key="10">
    <source>
        <dbReference type="ARBA" id="ARBA00023004"/>
    </source>
</evidence>
<evidence type="ECO:0000256" key="2">
    <source>
        <dbReference type="ARBA" id="ARBA00004651"/>
    </source>
</evidence>
<keyword evidence="8" id="KW-0249">Electron transport</keyword>
<comment type="subcellular location">
    <subcellularLocation>
        <location evidence="2">Cell membrane</location>
        <topology evidence="2">Multi-pass membrane protein</topology>
    </subcellularLocation>
</comment>
<dbReference type="OrthoDB" id="1247465at2"/>